<keyword evidence="2" id="KW-1185">Reference proteome</keyword>
<accession>A0ACB0J585</accession>
<protein>
    <submittedName>
        <fullName evidence="1">Uncharacterized protein</fullName>
    </submittedName>
</protein>
<organism evidence="1 2">
    <name type="scientific">Trifolium pratense</name>
    <name type="common">Red clover</name>
    <dbReference type="NCBI Taxonomy" id="57577"/>
    <lineage>
        <taxon>Eukaryota</taxon>
        <taxon>Viridiplantae</taxon>
        <taxon>Streptophyta</taxon>
        <taxon>Embryophyta</taxon>
        <taxon>Tracheophyta</taxon>
        <taxon>Spermatophyta</taxon>
        <taxon>Magnoliopsida</taxon>
        <taxon>eudicotyledons</taxon>
        <taxon>Gunneridae</taxon>
        <taxon>Pentapetalae</taxon>
        <taxon>rosids</taxon>
        <taxon>fabids</taxon>
        <taxon>Fabales</taxon>
        <taxon>Fabaceae</taxon>
        <taxon>Papilionoideae</taxon>
        <taxon>50 kb inversion clade</taxon>
        <taxon>NPAAA clade</taxon>
        <taxon>Hologalegina</taxon>
        <taxon>IRL clade</taxon>
        <taxon>Trifolieae</taxon>
        <taxon>Trifolium</taxon>
    </lineage>
</organism>
<dbReference type="Proteomes" id="UP001177021">
    <property type="component" value="Unassembled WGS sequence"/>
</dbReference>
<proteinExistence type="predicted"/>
<reference evidence="1" key="1">
    <citation type="submission" date="2023-10" db="EMBL/GenBank/DDBJ databases">
        <authorList>
            <person name="Rodriguez Cubillos JULIANA M."/>
            <person name="De Vega J."/>
        </authorList>
    </citation>
    <scope>NUCLEOTIDE SEQUENCE</scope>
</reference>
<gene>
    <name evidence="1" type="ORF">MILVUS5_LOCUS9010</name>
</gene>
<name>A0ACB0J585_TRIPR</name>
<comment type="caution">
    <text evidence="1">The sequence shown here is derived from an EMBL/GenBank/DDBJ whole genome shotgun (WGS) entry which is preliminary data.</text>
</comment>
<sequence length="666" mass="74358">MFDWNDEELANIIWDEGGESDDHIVPFPEASEDLRNKKEVNQEAAACKLTKRKQPETNTDCHENLGSSSNVNNSGGLLASGYGASSWPDSSLSSAAKIDQGSMGTELSKNRGELSKLSTSRGEETTQHEKDAQFFQNAEEGKEQGDFVDYDWANIGSFDDLDRIFSHDDPIFGNVSLDNSDELWSAKDVSNNQAHVPLDAPSPTDALRNKSEPFEIKEEHGHCNDQSFSPSYEKISGPAYQSIQNSHTTTDNVECAGDRSKPTGKEQQSLRKKNQLNTRKKSQIKQEEKDLQDFYGNWSSSATLARQFENQLTPSVLQSSPSSILGQPNKLQGPETLYQNIINPYAAPSVYGNLTNTYPAMPMLSQIQSGNLRHQPVLSGYETSLSSVNALKSYAGSINPQTMTPQEKIEKLRRRQQMQAMLAIQKQQQVLGHQVPSTSKSVAQKCHPEIQSHLSDGTDPKIEDLSTYPPIEQVDSNTISLAIDDDFVEETILYRLQDVISKLDVTTRLCIRDSLFRLAQSATQRHYASDTSSTNKNNNEEYEVFAREESSRQNRVPDIETETNSIDRTVARLVFHRPVELTGNYSDKLESPVSTKVQCENKAANQVDFPMGCLQEEDLRSHQQFSHLGSENPCQSFEVQPMHQIKNSLGITSENASNPQEFEASQ</sequence>
<evidence type="ECO:0000313" key="2">
    <source>
        <dbReference type="Proteomes" id="UP001177021"/>
    </source>
</evidence>
<evidence type="ECO:0000313" key="1">
    <source>
        <dbReference type="EMBL" id="CAJ2638877.1"/>
    </source>
</evidence>
<dbReference type="EMBL" id="CASHSV030000024">
    <property type="protein sequence ID" value="CAJ2638877.1"/>
    <property type="molecule type" value="Genomic_DNA"/>
</dbReference>